<keyword evidence="2 6" id="KW-0812">Transmembrane</keyword>
<organism evidence="8 9">
    <name type="scientific">Mycena sanguinolenta</name>
    <dbReference type="NCBI Taxonomy" id="230812"/>
    <lineage>
        <taxon>Eukaryota</taxon>
        <taxon>Fungi</taxon>
        <taxon>Dikarya</taxon>
        <taxon>Basidiomycota</taxon>
        <taxon>Agaricomycotina</taxon>
        <taxon>Agaricomycetes</taxon>
        <taxon>Agaricomycetidae</taxon>
        <taxon>Agaricales</taxon>
        <taxon>Marasmiineae</taxon>
        <taxon>Mycenaceae</taxon>
        <taxon>Mycena</taxon>
    </lineage>
</organism>
<keyword evidence="3 6" id="KW-1133">Transmembrane helix</keyword>
<evidence type="ECO:0000256" key="5">
    <source>
        <dbReference type="SAM" id="MobiDB-lite"/>
    </source>
</evidence>
<gene>
    <name evidence="8" type="ORF">MSAN_00973900</name>
</gene>
<comment type="caution">
    <text evidence="8">The sequence shown here is derived from an EMBL/GenBank/DDBJ whole genome shotgun (WGS) entry which is preliminary data.</text>
</comment>
<feature type="chain" id="PRO_5034801959" evidence="7">
    <location>
        <begin position="24"/>
        <end position="337"/>
    </location>
</feature>
<dbReference type="AlphaFoldDB" id="A0A8H6YXQ5"/>
<evidence type="ECO:0000256" key="3">
    <source>
        <dbReference type="ARBA" id="ARBA00022989"/>
    </source>
</evidence>
<evidence type="ECO:0000256" key="4">
    <source>
        <dbReference type="ARBA" id="ARBA00023136"/>
    </source>
</evidence>
<evidence type="ECO:0000256" key="6">
    <source>
        <dbReference type="SAM" id="Phobius"/>
    </source>
</evidence>
<dbReference type="OrthoDB" id="5133123at2759"/>
<evidence type="ECO:0000313" key="9">
    <source>
        <dbReference type="Proteomes" id="UP000623467"/>
    </source>
</evidence>
<dbReference type="EMBL" id="JACAZH010000006">
    <property type="protein sequence ID" value="KAF7367142.1"/>
    <property type="molecule type" value="Genomic_DNA"/>
</dbReference>
<keyword evidence="7" id="KW-0732">Signal</keyword>
<evidence type="ECO:0000313" key="8">
    <source>
        <dbReference type="EMBL" id="KAF7367142.1"/>
    </source>
</evidence>
<sequence length="337" mass="35953">MHTPLQIFSILAAVAHLTGLSLGTWAPGKAAQIDFYDGGSCATLTAGASSWWTKSPFVGGPGAETGAECFLLDMPLNSTGITNTMMWAESTTSDTIEPALAKGWCTYWDGFNCTGTELPITYNPSEAEEGPCEPGRSKDVLLWKSARCFIDVPTTTASSQVLILPSTSSSSSTVSISASSTSLSASPQPSALATRKALSSAAIAGVITGAVSLLVAAILLVFCIRRRSRRKPDAVLPYPMSEQRDPEAQNKAPPPRLWEKFRTSEAGASQPTTPVERRLHQSVVASELRALREEVERLNSAMGNGDGNDARIRALQRELQSYADAERLDPSLPGYLD</sequence>
<proteinExistence type="predicted"/>
<keyword evidence="4 6" id="KW-0472">Membrane</keyword>
<accession>A0A8H6YXQ5</accession>
<dbReference type="GO" id="GO:0071944">
    <property type="term" value="C:cell periphery"/>
    <property type="evidence" value="ECO:0007669"/>
    <property type="project" value="UniProtKB-ARBA"/>
</dbReference>
<evidence type="ECO:0000256" key="2">
    <source>
        <dbReference type="ARBA" id="ARBA00022692"/>
    </source>
</evidence>
<reference evidence="8" key="1">
    <citation type="submission" date="2020-05" db="EMBL/GenBank/DDBJ databases">
        <title>Mycena genomes resolve the evolution of fungal bioluminescence.</title>
        <authorList>
            <person name="Tsai I.J."/>
        </authorList>
    </citation>
    <scope>NUCLEOTIDE SEQUENCE</scope>
    <source>
        <strain evidence="8">160909Yilan</strain>
    </source>
</reference>
<feature type="signal peptide" evidence="7">
    <location>
        <begin position="1"/>
        <end position="23"/>
    </location>
</feature>
<keyword evidence="9" id="KW-1185">Reference proteome</keyword>
<feature type="transmembrane region" description="Helical" evidence="6">
    <location>
        <begin position="197"/>
        <end position="222"/>
    </location>
</feature>
<evidence type="ECO:0000256" key="1">
    <source>
        <dbReference type="ARBA" id="ARBA00004167"/>
    </source>
</evidence>
<comment type="subcellular location">
    <subcellularLocation>
        <location evidence="1">Membrane</location>
        <topology evidence="1">Single-pass membrane protein</topology>
    </subcellularLocation>
</comment>
<dbReference type="GO" id="GO:0016020">
    <property type="term" value="C:membrane"/>
    <property type="evidence" value="ECO:0007669"/>
    <property type="project" value="UniProtKB-SubCell"/>
</dbReference>
<protein>
    <submittedName>
        <fullName evidence="8">Uncharacterized protein</fullName>
    </submittedName>
</protein>
<name>A0A8H6YXQ5_9AGAR</name>
<feature type="region of interest" description="Disordered" evidence="5">
    <location>
        <begin position="235"/>
        <end position="256"/>
    </location>
</feature>
<evidence type="ECO:0000256" key="7">
    <source>
        <dbReference type="SAM" id="SignalP"/>
    </source>
</evidence>
<dbReference type="Proteomes" id="UP000623467">
    <property type="component" value="Unassembled WGS sequence"/>
</dbReference>
<dbReference type="PANTHER" id="PTHR15549">
    <property type="entry name" value="PAIRED IMMUNOGLOBULIN-LIKE TYPE 2 RECEPTOR"/>
    <property type="match status" value="1"/>
</dbReference>
<dbReference type="InterPro" id="IPR051694">
    <property type="entry name" value="Immunoregulatory_rcpt-like"/>
</dbReference>